<dbReference type="RefSeq" id="WP_252821229.1">
    <property type="nucleotide sequence ID" value="NZ_JAMXQS010000008.1"/>
</dbReference>
<evidence type="ECO:0000313" key="2">
    <source>
        <dbReference type="EMBL" id="MCO6051555.1"/>
    </source>
</evidence>
<dbReference type="Proteomes" id="UP001205906">
    <property type="component" value="Unassembled WGS sequence"/>
</dbReference>
<dbReference type="Pfam" id="PF05899">
    <property type="entry name" value="Cupin_3"/>
    <property type="match status" value="1"/>
</dbReference>
<keyword evidence="3" id="KW-1185">Reference proteome</keyword>
<dbReference type="CDD" id="cd02227">
    <property type="entry name" value="cupin_TM1112-like"/>
    <property type="match status" value="1"/>
</dbReference>
<accession>A0ABT1C9P5</accession>
<comment type="caution">
    <text evidence="2">The sequence shown here is derived from an EMBL/GenBank/DDBJ whole genome shotgun (WGS) entry which is preliminary data.</text>
</comment>
<dbReference type="PANTHER" id="PTHR40943:SF1">
    <property type="entry name" value="CYTOPLASMIC PROTEIN"/>
    <property type="match status" value="1"/>
</dbReference>
<dbReference type="InterPro" id="IPR014710">
    <property type="entry name" value="RmlC-like_jellyroll"/>
</dbReference>
<evidence type="ECO:0000259" key="1">
    <source>
        <dbReference type="Pfam" id="PF05899"/>
    </source>
</evidence>
<dbReference type="Gene3D" id="2.60.120.10">
    <property type="entry name" value="Jelly Rolls"/>
    <property type="match status" value="1"/>
</dbReference>
<protein>
    <submittedName>
        <fullName evidence="2">Cupin domain-containing protein</fullName>
    </submittedName>
</protein>
<gene>
    <name evidence="2" type="ORF">NGM99_17355</name>
</gene>
<dbReference type="InterPro" id="IPR011051">
    <property type="entry name" value="RmlC_Cupin_sf"/>
</dbReference>
<dbReference type="PANTHER" id="PTHR40943">
    <property type="entry name" value="CYTOPLASMIC PROTEIN-RELATED"/>
    <property type="match status" value="1"/>
</dbReference>
<organism evidence="2 3">
    <name type="scientific">Mesorhizobium liriopis</name>
    <dbReference type="NCBI Taxonomy" id="2953882"/>
    <lineage>
        <taxon>Bacteria</taxon>
        <taxon>Pseudomonadati</taxon>
        <taxon>Pseudomonadota</taxon>
        <taxon>Alphaproteobacteria</taxon>
        <taxon>Hyphomicrobiales</taxon>
        <taxon>Phyllobacteriaceae</taxon>
        <taxon>Mesorhizobium</taxon>
    </lineage>
</organism>
<sequence length="119" mass="13045">MIDLESFKGLAQIDLGPFGPKPTCLEGDQQEAAVSLWTSPDGALDVGVWECTPGRFSADRSAAAELCHIISGTAELRRHDGEVRVLNAGDLLVLPRGWKGEWVIREQVRKLYVMQGDPK</sequence>
<feature type="domain" description="(S)-ureidoglycine aminohydrolase cupin" evidence="1">
    <location>
        <begin position="39"/>
        <end position="112"/>
    </location>
</feature>
<reference evidence="2 3" key="1">
    <citation type="submission" date="2022-06" db="EMBL/GenBank/DDBJ databases">
        <title>Mesorhizobium sp. strain RP14 Genome sequencing and assembly.</title>
        <authorList>
            <person name="Kim I."/>
        </authorList>
    </citation>
    <scope>NUCLEOTIDE SEQUENCE [LARGE SCALE GENOMIC DNA]</scope>
    <source>
        <strain evidence="3">RP14(2022)</strain>
    </source>
</reference>
<evidence type="ECO:0000313" key="3">
    <source>
        <dbReference type="Proteomes" id="UP001205906"/>
    </source>
</evidence>
<proteinExistence type="predicted"/>
<dbReference type="SUPFAM" id="SSF51182">
    <property type="entry name" value="RmlC-like cupins"/>
    <property type="match status" value="1"/>
</dbReference>
<dbReference type="EMBL" id="JAMXQS010000008">
    <property type="protein sequence ID" value="MCO6051555.1"/>
    <property type="molecule type" value="Genomic_DNA"/>
</dbReference>
<name>A0ABT1C9P5_9HYPH</name>
<dbReference type="InterPro" id="IPR008579">
    <property type="entry name" value="UGlyAH_Cupin_dom"/>
</dbReference>